<accession>A0A0L8GSP5</accession>
<gene>
    <name evidence="1" type="ORF">OCBIM_22028858mg</name>
</gene>
<dbReference type="AlphaFoldDB" id="A0A0L8GSP5"/>
<dbReference type="EMBL" id="KQ420593">
    <property type="protein sequence ID" value="KOF79849.1"/>
    <property type="molecule type" value="Genomic_DNA"/>
</dbReference>
<protein>
    <submittedName>
        <fullName evidence="1">Uncharacterized protein</fullName>
    </submittedName>
</protein>
<name>A0A0L8GSP5_OCTBM</name>
<organism evidence="1">
    <name type="scientific">Octopus bimaculoides</name>
    <name type="common">California two-spotted octopus</name>
    <dbReference type="NCBI Taxonomy" id="37653"/>
    <lineage>
        <taxon>Eukaryota</taxon>
        <taxon>Metazoa</taxon>
        <taxon>Spiralia</taxon>
        <taxon>Lophotrochozoa</taxon>
        <taxon>Mollusca</taxon>
        <taxon>Cephalopoda</taxon>
        <taxon>Coleoidea</taxon>
        <taxon>Octopodiformes</taxon>
        <taxon>Octopoda</taxon>
        <taxon>Incirrata</taxon>
        <taxon>Octopodidae</taxon>
        <taxon>Octopus</taxon>
    </lineage>
</organism>
<reference evidence="1" key="1">
    <citation type="submission" date="2015-07" db="EMBL/GenBank/DDBJ databases">
        <title>MeaNS - Measles Nucleotide Surveillance Program.</title>
        <authorList>
            <person name="Tran T."/>
            <person name="Druce J."/>
        </authorList>
    </citation>
    <scope>NUCLEOTIDE SEQUENCE</scope>
    <source>
        <strain evidence="1">UCB-OBI-ISO-001</strain>
        <tissue evidence="1">Gonad</tissue>
    </source>
</reference>
<proteinExistence type="predicted"/>
<sequence>MSVYKQLVLKLYATSRLVTHTHTHTEFLSQLLHVCIHPDVKQSNNKPLLSCNHANTHFTH</sequence>
<evidence type="ECO:0000313" key="1">
    <source>
        <dbReference type="EMBL" id="KOF79849.1"/>
    </source>
</evidence>